<protein>
    <submittedName>
        <fullName evidence="9">M48 family metalloprotease</fullName>
    </submittedName>
</protein>
<keyword evidence="2 9" id="KW-0645">Protease</keyword>
<evidence type="ECO:0000313" key="9">
    <source>
        <dbReference type="EMBL" id="MTW01151.1"/>
    </source>
</evidence>
<dbReference type="GO" id="GO:0004222">
    <property type="term" value="F:metalloendopeptidase activity"/>
    <property type="evidence" value="ECO:0007669"/>
    <property type="project" value="InterPro"/>
</dbReference>
<dbReference type="InterPro" id="IPR051156">
    <property type="entry name" value="Mito/Outer_Membr_Metalloprot"/>
</dbReference>
<proteinExistence type="predicted"/>
<dbReference type="Pfam" id="PF01435">
    <property type="entry name" value="Peptidase_M48"/>
    <property type="match status" value="1"/>
</dbReference>
<dbReference type="GO" id="GO:0016020">
    <property type="term" value="C:membrane"/>
    <property type="evidence" value="ECO:0007669"/>
    <property type="project" value="TreeGrafter"/>
</dbReference>
<sequence length="537" mass="59236">MYIVRLLAGVDRYHSIVTLKRFSSRLIIPLAISLLFAAPQASTQVLPSKPINLPNLGDTERQELSPLIERKLGEQIMYEIRSNKDYLDDEPILEYLNELGNKLVAAHPGARGEASFNYGFFAVRDNQLNAFALPGGFIGVHSALLLAAQNESELASVLGHEIGHVAQRHIARQLGQQKTDALIPLAAMVLAALAMKSSPDAAMGVMMGGQGLAIQRQLNFGRDAEREADRVGFQIMGEAGYDTSGMVAFFQRMQTATRNYSDNVPAYLLTHPLTTERIADIQARIREQPYRQRADSLAFHLIRARARVLQDESSQGLAESIRYFQDLLLQDNRQQKTAGQYGLAFAMLKKGDFAAAQSWLDKALATVNAPAPAGALGVARQDVAPTVFTSLSLDIKLAQESNAPLIKAALAEAESAHQKYPLSRGIAHQYAKAMIVAGNTEEAARFLRDQVQQYREEPEGFDLLAEAYAKQGKMALQHMALAESYMLQGGMLAAIDQLGLARKSPDASFYDQSQIDAREREFKQRRKEAMGDKYKEP</sequence>
<feature type="region of interest" description="Disordered" evidence="7">
    <location>
        <begin position="509"/>
        <end position="537"/>
    </location>
</feature>
<dbReference type="PANTHER" id="PTHR22726">
    <property type="entry name" value="METALLOENDOPEPTIDASE OMA1"/>
    <property type="match status" value="1"/>
</dbReference>
<keyword evidence="4" id="KW-0378">Hydrolase</keyword>
<dbReference type="PANTHER" id="PTHR22726:SF1">
    <property type="entry name" value="METALLOENDOPEPTIDASE OMA1, MITOCHONDRIAL"/>
    <property type="match status" value="1"/>
</dbReference>
<comment type="caution">
    <text evidence="9">The sequence shown here is derived from an EMBL/GenBank/DDBJ whole genome shotgun (WGS) entry which is preliminary data.</text>
</comment>
<feature type="compositionally biased region" description="Basic and acidic residues" evidence="7">
    <location>
        <begin position="516"/>
        <end position="537"/>
    </location>
</feature>
<dbReference type="Gene3D" id="1.25.40.10">
    <property type="entry name" value="Tetratricopeptide repeat domain"/>
    <property type="match status" value="1"/>
</dbReference>
<dbReference type="GO" id="GO:0051603">
    <property type="term" value="P:proteolysis involved in protein catabolic process"/>
    <property type="evidence" value="ECO:0007669"/>
    <property type="project" value="TreeGrafter"/>
</dbReference>
<dbReference type="InterPro" id="IPR001915">
    <property type="entry name" value="Peptidase_M48"/>
</dbReference>
<name>A0A6L6PVA8_9BURK</name>
<keyword evidence="5" id="KW-0862">Zinc</keyword>
<gene>
    <name evidence="9" type="ORF">GM668_03515</name>
</gene>
<dbReference type="EMBL" id="WNLA01000001">
    <property type="protein sequence ID" value="MTW01151.1"/>
    <property type="molecule type" value="Genomic_DNA"/>
</dbReference>
<organism evidence="9 10">
    <name type="scientific">Pseudoduganella ginsengisoli</name>
    <dbReference type="NCBI Taxonomy" id="1462440"/>
    <lineage>
        <taxon>Bacteria</taxon>
        <taxon>Pseudomonadati</taxon>
        <taxon>Pseudomonadota</taxon>
        <taxon>Betaproteobacteria</taxon>
        <taxon>Burkholderiales</taxon>
        <taxon>Oxalobacteraceae</taxon>
        <taxon>Telluria group</taxon>
        <taxon>Pseudoduganella</taxon>
    </lineage>
</organism>
<accession>A0A6L6PVA8</accession>
<reference evidence="9 10" key="1">
    <citation type="submission" date="2019-11" db="EMBL/GenBank/DDBJ databases">
        <title>Type strains purchased from KCTC, JCM and DSMZ.</title>
        <authorList>
            <person name="Lu H."/>
        </authorList>
    </citation>
    <scope>NUCLEOTIDE SEQUENCE [LARGE SCALE GENOMIC DNA]</scope>
    <source>
        <strain evidence="9 10">KCTC 42409</strain>
    </source>
</reference>
<evidence type="ECO:0000259" key="8">
    <source>
        <dbReference type="Pfam" id="PF01435"/>
    </source>
</evidence>
<dbReference type="CDD" id="cd07333">
    <property type="entry name" value="M48C_bepA_like"/>
    <property type="match status" value="1"/>
</dbReference>
<dbReference type="OrthoDB" id="9810445at2"/>
<evidence type="ECO:0000256" key="6">
    <source>
        <dbReference type="ARBA" id="ARBA00023049"/>
    </source>
</evidence>
<dbReference type="InterPro" id="IPR011990">
    <property type="entry name" value="TPR-like_helical_dom_sf"/>
</dbReference>
<feature type="domain" description="Peptidase M48" evidence="8">
    <location>
        <begin position="114"/>
        <end position="284"/>
    </location>
</feature>
<comment type="cofactor">
    <cofactor evidence="1">
        <name>Zn(2+)</name>
        <dbReference type="ChEBI" id="CHEBI:29105"/>
    </cofactor>
</comment>
<dbReference type="Proteomes" id="UP000484015">
    <property type="component" value="Unassembled WGS sequence"/>
</dbReference>
<evidence type="ECO:0000256" key="5">
    <source>
        <dbReference type="ARBA" id="ARBA00022833"/>
    </source>
</evidence>
<keyword evidence="6 9" id="KW-0482">Metalloprotease</keyword>
<dbReference type="Gene3D" id="3.30.2010.10">
    <property type="entry name" value="Metalloproteases ('zincins'), catalytic domain"/>
    <property type="match status" value="1"/>
</dbReference>
<evidence type="ECO:0000256" key="1">
    <source>
        <dbReference type="ARBA" id="ARBA00001947"/>
    </source>
</evidence>
<evidence type="ECO:0000313" key="10">
    <source>
        <dbReference type="Proteomes" id="UP000484015"/>
    </source>
</evidence>
<evidence type="ECO:0000256" key="3">
    <source>
        <dbReference type="ARBA" id="ARBA00022723"/>
    </source>
</evidence>
<keyword evidence="3" id="KW-0479">Metal-binding</keyword>
<dbReference type="GO" id="GO:0046872">
    <property type="term" value="F:metal ion binding"/>
    <property type="evidence" value="ECO:0007669"/>
    <property type="project" value="UniProtKB-KW"/>
</dbReference>
<dbReference type="RefSeq" id="WP_155437497.1">
    <property type="nucleotide sequence ID" value="NZ_WNLA01000001.1"/>
</dbReference>
<keyword evidence="10" id="KW-1185">Reference proteome</keyword>
<evidence type="ECO:0000256" key="2">
    <source>
        <dbReference type="ARBA" id="ARBA00022670"/>
    </source>
</evidence>
<dbReference type="SUPFAM" id="SSF48452">
    <property type="entry name" value="TPR-like"/>
    <property type="match status" value="1"/>
</dbReference>
<dbReference type="AlphaFoldDB" id="A0A6L6PVA8"/>
<evidence type="ECO:0000256" key="7">
    <source>
        <dbReference type="SAM" id="MobiDB-lite"/>
    </source>
</evidence>
<evidence type="ECO:0000256" key="4">
    <source>
        <dbReference type="ARBA" id="ARBA00022801"/>
    </source>
</evidence>